<accession>A0A9P5N179</accession>
<evidence type="ECO:0000256" key="9">
    <source>
        <dbReference type="PIRSR" id="PIRSR016305-1"/>
    </source>
</evidence>
<feature type="region of interest" description="Disordered" evidence="10">
    <location>
        <begin position="1"/>
        <end position="20"/>
    </location>
</feature>
<evidence type="ECO:0000256" key="2">
    <source>
        <dbReference type="ARBA" id="ARBA00010703"/>
    </source>
</evidence>
<gene>
    <name evidence="11" type="ORF">DFH94DRAFT_322599</name>
</gene>
<dbReference type="Pfam" id="PF04072">
    <property type="entry name" value="LCM"/>
    <property type="match status" value="1"/>
</dbReference>
<evidence type="ECO:0000256" key="10">
    <source>
        <dbReference type="SAM" id="MobiDB-lite"/>
    </source>
</evidence>
<keyword evidence="12" id="KW-1185">Reference proteome</keyword>
<reference evidence="11" key="1">
    <citation type="submission" date="2019-10" db="EMBL/GenBank/DDBJ databases">
        <authorList>
            <consortium name="DOE Joint Genome Institute"/>
            <person name="Kuo A."/>
            <person name="Miyauchi S."/>
            <person name="Kiss E."/>
            <person name="Drula E."/>
            <person name="Kohler A."/>
            <person name="Sanchez-Garcia M."/>
            <person name="Andreopoulos B."/>
            <person name="Barry K.W."/>
            <person name="Bonito G."/>
            <person name="Buee M."/>
            <person name="Carver A."/>
            <person name="Chen C."/>
            <person name="Cichocki N."/>
            <person name="Clum A."/>
            <person name="Culley D."/>
            <person name="Crous P.W."/>
            <person name="Fauchery L."/>
            <person name="Girlanda M."/>
            <person name="Hayes R."/>
            <person name="Keri Z."/>
            <person name="LaButti K."/>
            <person name="Lipzen A."/>
            <person name="Lombard V."/>
            <person name="Magnuson J."/>
            <person name="Maillard F."/>
            <person name="Morin E."/>
            <person name="Murat C."/>
            <person name="Nolan M."/>
            <person name="Ohm R."/>
            <person name="Pangilinan J."/>
            <person name="Pereira M."/>
            <person name="Perotto S."/>
            <person name="Peter M."/>
            <person name="Riley R."/>
            <person name="Sitrit Y."/>
            <person name="Stielow B."/>
            <person name="Szollosi G."/>
            <person name="Zifcakova L."/>
            <person name="Stursova M."/>
            <person name="Spatafora J.W."/>
            <person name="Tedersoo L."/>
            <person name="Vaario L.-M."/>
            <person name="Yamada A."/>
            <person name="Yan M."/>
            <person name="Wang P."/>
            <person name="Xu J."/>
            <person name="Bruns T."/>
            <person name="Baldrian P."/>
            <person name="Vilgalys R."/>
            <person name="Henrissat B."/>
            <person name="Grigoriev I.V."/>
            <person name="Hibbett D."/>
            <person name="Nagy L.G."/>
            <person name="Martin F.M."/>
        </authorList>
    </citation>
    <scope>NUCLEOTIDE SEQUENCE</scope>
    <source>
        <strain evidence="11">Prilba</strain>
    </source>
</reference>
<dbReference type="InterPro" id="IPR029063">
    <property type="entry name" value="SAM-dependent_MTases_sf"/>
</dbReference>
<dbReference type="EC" id="2.1.1.233" evidence="3 8"/>
<dbReference type="Gene3D" id="3.40.50.150">
    <property type="entry name" value="Vaccinia Virus protein VP39"/>
    <property type="match status" value="1"/>
</dbReference>
<reference evidence="11" key="2">
    <citation type="journal article" date="2020" name="Nat. Commun.">
        <title>Large-scale genome sequencing of mycorrhizal fungi provides insights into the early evolution of symbiotic traits.</title>
        <authorList>
            <person name="Miyauchi S."/>
            <person name="Kiss E."/>
            <person name="Kuo A."/>
            <person name="Drula E."/>
            <person name="Kohler A."/>
            <person name="Sanchez-Garcia M."/>
            <person name="Morin E."/>
            <person name="Andreopoulos B."/>
            <person name="Barry K.W."/>
            <person name="Bonito G."/>
            <person name="Buee M."/>
            <person name="Carver A."/>
            <person name="Chen C."/>
            <person name="Cichocki N."/>
            <person name="Clum A."/>
            <person name="Culley D."/>
            <person name="Crous P.W."/>
            <person name="Fauchery L."/>
            <person name="Girlanda M."/>
            <person name="Hayes R.D."/>
            <person name="Keri Z."/>
            <person name="LaButti K."/>
            <person name="Lipzen A."/>
            <person name="Lombard V."/>
            <person name="Magnuson J."/>
            <person name="Maillard F."/>
            <person name="Murat C."/>
            <person name="Nolan M."/>
            <person name="Ohm R.A."/>
            <person name="Pangilinan J."/>
            <person name="Pereira M.F."/>
            <person name="Perotto S."/>
            <person name="Peter M."/>
            <person name="Pfister S."/>
            <person name="Riley R."/>
            <person name="Sitrit Y."/>
            <person name="Stielow J.B."/>
            <person name="Szollosi G."/>
            <person name="Zifcakova L."/>
            <person name="Stursova M."/>
            <person name="Spatafora J.W."/>
            <person name="Tedersoo L."/>
            <person name="Vaario L.M."/>
            <person name="Yamada A."/>
            <person name="Yan M."/>
            <person name="Wang P."/>
            <person name="Xu J."/>
            <person name="Bruns T."/>
            <person name="Baldrian P."/>
            <person name="Vilgalys R."/>
            <person name="Dunand C."/>
            <person name="Henrissat B."/>
            <person name="Grigoriev I.V."/>
            <person name="Hibbett D."/>
            <person name="Nagy L.G."/>
            <person name="Martin F.M."/>
        </authorList>
    </citation>
    <scope>NUCLEOTIDE SEQUENCE</scope>
    <source>
        <strain evidence="11">Prilba</strain>
    </source>
</reference>
<feature type="binding site" evidence="9">
    <location>
        <position position="198"/>
    </location>
    <ligand>
        <name>S-adenosyl-L-methionine</name>
        <dbReference type="ChEBI" id="CHEBI:59789"/>
    </ligand>
</feature>
<comment type="catalytic activity">
    <reaction evidence="1 8">
        <text>[phosphatase 2A protein]-C-terminal L-leucine + S-adenosyl-L-methionine = [phosphatase 2A protein]-C-terminal L-leucine methyl ester + S-adenosyl-L-homocysteine</text>
        <dbReference type="Rhea" id="RHEA:48544"/>
        <dbReference type="Rhea" id="RHEA-COMP:12134"/>
        <dbReference type="Rhea" id="RHEA-COMP:12135"/>
        <dbReference type="ChEBI" id="CHEBI:57856"/>
        <dbReference type="ChEBI" id="CHEBI:59789"/>
        <dbReference type="ChEBI" id="CHEBI:90516"/>
        <dbReference type="ChEBI" id="CHEBI:90517"/>
        <dbReference type="EC" id="2.1.1.233"/>
    </reaction>
</comment>
<keyword evidence="5 8" id="KW-0489">Methyltransferase</keyword>
<evidence type="ECO:0000256" key="4">
    <source>
        <dbReference type="ARBA" id="ARBA00017497"/>
    </source>
</evidence>
<feature type="binding site" evidence="9">
    <location>
        <begin position="164"/>
        <end position="165"/>
    </location>
    <ligand>
        <name>S-adenosyl-L-methionine</name>
        <dbReference type="ChEBI" id="CHEBI:59789"/>
    </ligand>
</feature>
<name>A0A9P5N179_9AGAM</name>
<dbReference type="PIRSF" id="PIRSF016305">
    <property type="entry name" value="LCM_mtfrase"/>
    <property type="match status" value="1"/>
</dbReference>
<evidence type="ECO:0000313" key="12">
    <source>
        <dbReference type="Proteomes" id="UP000759537"/>
    </source>
</evidence>
<evidence type="ECO:0000256" key="7">
    <source>
        <dbReference type="ARBA" id="ARBA00022691"/>
    </source>
</evidence>
<evidence type="ECO:0000256" key="3">
    <source>
        <dbReference type="ARBA" id="ARBA00012834"/>
    </source>
</evidence>
<dbReference type="Proteomes" id="UP000759537">
    <property type="component" value="Unassembled WGS sequence"/>
</dbReference>
<dbReference type="GO" id="GO:0032259">
    <property type="term" value="P:methylation"/>
    <property type="evidence" value="ECO:0007669"/>
    <property type="project" value="UniProtKB-KW"/>
</dbReference>
<sequence>MFEPPTKNTDPDAPTRATDNDAAIARLSAVRKGYLADPYIAALIPRAHLQQPRPPLINIGTYLRTRAIDLLLDDWFRLAGPRKVQIVSLGAGSDTRFWRLANGPHAAKLQRYIEIDFAENTSRKVMSIRKNRVLSAALGAEGDISVGGGGTTLRTPVYNLLPMDLRTPPAASLAPLMRAGQGDEPMLSPTLPTLLLFECVLAYMDPAASNALIQWFVDYFAAVPGGLLGGVVYEMFKLNDPFGRVMLNNLKSRSLSLPGAEPYPDLASLSRRFLDLGFTTAQAVTLREIRLRYIDSRELQRLSQLEMLDEVEELELVLDHYAISWGVRFPEGWAREGGAGSAWGLVAKKQLEDDEDVDDDYGLQP</sequence>
<keyword evidence="6 8" id="KW-0808">Transferase</keyword>
<comment type="function">
    <text evidence="8">Methylates the carboxyl group of the C-terminal leucine residue of protein phosphatase 2A catalytic subunits to form alpha-leucine ester residues.</text>
</comment>
<proteinExistence type="inferred from homology"/>
<keyword evidence="7 8" id="KW-0949">S-adenosyl-L-methionine</keyword>
<feature type="binding site" evidence="9">
    <location>
        <position position="90"/>
    </location>
    <ligand>
        <name>S-adenosyl-L-methionine</name>
        <dbReference type="ChEBI" id="CHEBI:59789"/>
    </ligand>
</feature>
<evidence type="ECO:0000256" key="6">
    <source>
        <dbReference type="ARBA" id="ARBA00022679"/>
    </source>
</evidence>
<comment type="similarity">
    <text evidence="2 8">Belongs to the methyltransferase superfamily. LCMT family.</text>
</comment>
<dbReference type="AlphaFoldDB" id="A0A9P5N179"/>
<comment type="caution">
    <text evidence="11">The sequence shown here is derived from an EMBL/GenBank/DDBJ whole genome shotgun (WGS) entry which is preliminary data.</text>
</comment>
<protein>
    <recommendedName>
        <fullName evidence="4 8">Leucine carboxyl methyltransferase 1</fullName>
        <ecNumber evidence="3 8">2.1.1.233</ecNumber>
    </recommendedName>
</protein>
<dbReference type="InterPro" id="IPR007213">
    <property type="entry name" value="Ppm1/Ppm2/Tcmp"/>
</dbReference>
<dbReference type="GO" id="GO:0018423">
    <property type="term" value="F:protein C-terminal leucine carboxyl O-methyltransferase activity"/>
    <property type="evidence" value="ECO:0007669"/>
    <property type="project" value="UniProtKB-EC"/>
</dbReference>
<dbReference type="InterPro" id="IPR016651">
    <property type="entry name" value="LCMT1"/>
</dbReference>
<dbReference type="PANTHER" id="PTHR13600">
    <property type="entry name" value="LEUCINE CARBOXYL METHYLTRANSFERASE"/>
    <property type="match status" value="1"/>
</dbReference>
<dbReference type="OrthoDB" id="203237at2759"/>
<dbReference type="PANTHER" id="PTHR13600:SF21">
    <property type="entry name" value="LEUCINE CARBOXYL METHYLTRANSFERASE 1"/>
    <property type="match status" value="1"/>
</dbReference>
<organism evidence="11 12">
    <name type="scientific">Russula ochroleuca</name>
    <dbReference type="NCBI Taxonomy" id="152965"/>
    <lineage>
        <taxon>Eukaryota</taxon>
        <taxon>Fungi</taxon>
        <taxon>Dikarya</taxon>
        <taxon>Basidiomycota</taxon>
        <taxon>Agaricomycotina</taxon>
        <taxon>Agaricomycetes</taxon>
        <taxon>Russulales</taxon>
        <taxon>Russulaceae</taxon>
        <taxon>Russula</taxon>
    </lineage>
</organism>
<evidence type="ECO:0000256" key="1">
    <source>
        <dbReference type="ARBA" id="ARBA00000724"/>
    </source>
</evidence>
<evidence type="ECO:0000256" key="5">
    <source>
        <dbReference type="ARBA" id="ARBA00022603"/>
    </source>
</evidence>
<evidence type="ECO:0000256" key="8">
    <source>
        <dbReference type="PIRNR" id="PIRNR016305"/>
    </source>
</evidence>
<evidence type="ECO:0000313" key="11">
    <source>
        <dbReference type="EMBL" id="KAF8483743.1"/>
    </source>
</evidence>
<dbReference type="EMBL" id="WHVB01000004">
    <property type="protein sequence ID" value="KAF8483743.1"/>
    <property type="molecule type" value="Genomic_DNA"/>
</dbReference>
<dbReference type="SUPFAM" id="SSF53335">
    <property type="entry name" value="S-adenosyl-L-methionine-dependent methyltransferases"/>
    <property type="match status" value="1"/>
</dbReference>
<feature type="binding site" evidence="9">
    <location>
        <position position="64"/>
    </location>
    <ligand>
        <name>S-adenosyl-L-methionine</name>
        <dbReference type="ChEBI" id="CHEBI:59789"/>
    </ligand>
</feature>